<dbReference type="EMBL" id="PUIO01000018">
    <property type="protein sequence ID" value="PQP23801.1"/>
    <property type="molecule type" value="Genomic_DNA"/>
</dbReference>
<sequence>MSAVKLNLFAAWVSFALVLVSVVCLGGFLVAAGSGQGGWAVISGSLCVVALAGAMALYGGAVRHDHRLHHETPHLF</sequence>
<accession>A0A2S8J9T9</accession>
<comment type="caution">
    <text evidence="2">The sequence shown here is derived from an EMBL/GenBank/DDBJ whole genome shotgun (WGS) entry which is preliminary data.</text>
</comment>
<keyword evidence="1" id="KW-0812">Transmembrane</keyword>
<reference evidence="3" key="1">
    <citation type="submission" date="2018-02" db="EMBL/GenBank/DDBJ databases">
        <title>Draft genome sequencing of Rhodococcus opacus KU647198.</title>
        <authorList>
            <person name="Zheng B.-X."/>
        </authorList>
    </citation>
    <scope>NUCLEOTIDE SEQUENCE [LARGE SCALE GENOMIC DNA]</scope>
    <source>
        <strain evidence="3">04-OD7</strain>
    </source>
</reference>
<dbReference type="RefSeq" id="WP_105416053.1">
    <property type="nucleotide sequence ID" value="NZ_PUIO01000018.1"/>
</dbReference>
<keyword evidence="1" id="KW-1133">Transmembrane helix</keyword>
<gene>
    <name evidence="2" type="ORF">C5613_17240</name>
</gene>
<feature type="transmembrane region" description="Helical" evidence="1">
    <location>
        <begin position="12"/>
        <end position="32"/>
    </location>
</feature>
<evidence type="ECO:0000313" key="3">
    <source>
        <dbReference type="Proteomes" id="UP000239290"/>
    </source>
</evidence>
<proteinExistence type="predicted"/>
<organism evidence="2 3">
    <name type="scientific">Rhodococcus opacus</name>
    <name type="common">Nocardia opaca</name>
    <dbReference type="NCBI Taxonomy" id="37919"/>
    <lineage>
        <taxon>Bacteria</taxon>
        <taxon>Bacillati</taxon>
        <taxon>Actinomycetota</taxon>
        <taxon>Actinomycetes</taxon>
        <taxon>Mycobacteriales</taxon>
        <taxon>Nocardiaceae</taxon>
        <taxon>Rhodococcus</taxon>
    </lineage>
</organism>
<feature type="transmembrane region" description="Helical" evidence="1">
    <location>
        <begin position="38"/>
        <end position="58"/>
    </location>
</feature>
<name>A0A2S8J9T9_RHOOP</name>
<dbReference type="AlphaFoldDB" id="A0A2S8J9T9"/>
<protein>
    <submittedName>
        <fullName evidence="2">Uncharacterized protein</fullName>
    </submittedName>
</protein>
<keyword evidence="1" id="KW-0472">Membrane</keyword>
<dbReference type="Proteomes" id="UP000239290">
    <property type="component" value="Unassembled WGS sequence"/>
</dbReference>
<evidence type="ECO:0000256" key="1">
    <source>
        <dbReference type="SAM" id="Phobius"/>
    </source>
</evidence>
<evidence type="ECO:0000313" key="2">
    <source>
        <dbReference type="EMBL" id="PQP23801.1"/>
    </source>
</evidence>